<feature type="transmembrane region" description="Helical" evidence="8">
    <location>
        <begin position="195"/>
        <end position="218"/>
    </location>
</feature>
<dbReference type="InterPro" id="IPR052017">
    <property type="entry name" value="TSUP"/>
</dbReference>
<proteinExistence type="inferred from homology"/>
<feature type="transmembrane region" description="Helical" evidence="8">
    <location>
        <begin position="171"/>
        <end position="188"/>
    </location>
</feature>
<dbReference type="HOGENOM" id="CLU_054750_7_1_5"/>
<feature type="transmembrane region" description="Helical" evidence="8">
    <location>
        <begin position="103"/>
        <end position="123"/>
    </location>
</feature>
<evidence type="ECO:0000256" key="7">
    <source>
        <dbReference type="ARBA" id="ARBA00023136"/>
    </source>
</evidence>
<reference evidence="9 10" key="1">
    <citation type="submission" date="2012-04" db="EMBL/GenBank/DDBJ databases">
        <title>The Genome Sequence of Afipia broomeae ATCC 49717.</title>
        <authorList>
            <consortium name="The Broad Institute Genome Sequencing Platform"/>
            <person name="Earl A."/>
            <person name="Ward D."/>
            <person name="Feldgarden M."/>
            <person name="Gevers D."/>
            <person name="Huys G."/>
            <person name="Walker B."/>
            <person name="Young S.K."/>
            <person name="Zeng Q."/>
            <person name="Gargeya S."/>
            <person name="Fitzgerald M."/>
            <person name="Haas B."/>
            <person name="Abouelleil A."/>
            <person name="Alvarado L."/>
            <person name="Arachchi H.M."/>
            <person name="Berlin A."/>
            <person name="Chapman S.B."/>
            <person name="Goldberg J."/>
            <person name="Griggs A."/>
            <person name="Gujja S."/>
            <person name="Hansen M."/>
            <person name="Howarth C."/>
            <person name="Imamovic A."/>
            <person name="Larimer J."/>
            <person name="McCowen C."/>
            <person name="Montmayeur A."/>
            <person name="Murphy C."/>
            <person name="Neiman D."/>
            <person name="Pearson M."/>
            <person name="Priest M."/>
            <person name="Roberts A."/>
            <person name="Saif S."/>
            <person name="Shea T."/>
            <person name="Sisk P."/>
            <person name="Sykes S."/>
            <person name="Wortman J."/>
            <person name="Nusbaum C."/>
            <person name="Birren B."/>
        </authorList>
    </citation>
    <scope>NUCLEOTIDE SEQUENCE [LARGE SCALE GENOMIC DNA]</scope>
    <source>
        <strain evidence="9 10">ATCC 49717</strain>
    </source>
</reference>
<dbReference type="EMBL" id="AGWX01000004">
    <property type="protein sequence ID" value="EKS37079.1"/>
    <property type="molecule type" value="Genomic_DNA"/>
</dbReference>
<comment type="subcellular location">
    <subcellularLocation>
        <location evidence="1 8">Cell membrane</location>
        <topology evidence="1 8">Multi-pass membrane protein</topology>
    </subcellularLocation>
</comment>
<evidence type="ECO:0000256" key="3">
    <source>
        <dbReference type="ARBA" id="ARBA00022448"/>
    </source>
</evidence>
<feature type="transmembrane region" description="Helical" evidence="8">
    <location>
        <begin position="48"/>
        <end position="71"/>
    </location>
</feature>
<dbReference type="GO" id="GO:0005886">
    <property type="term" value="C:plasma membrane"/>
    <property type="evidence" value="ECO:0007669"/>
    <property type="project" value="UniProtKB-SubCell"/>
</dbReference>
<evidence type="ECO:0000256" key="8">
    <source>
        <dbReference type="RuleBase" id="RU363041"/>
    </source>
</evidence>
<dbReference type="PANTHER" id="PTHR30269">
    <property type="entry name" value="TRANSMEMBRANE PROTEIN YFCA"/>
    <property type="match status" value="1"/>
</dbReference>
<evidence type="ECO:0000256" key="1">
    <source>
        <dbReference type="ARBA" id="ARBA00004651"/>
    </source>
</evidence>
<evidence type="ECO:0000256" key="6">
    <source>
        <dbReference type="ARBA" id="ARBA00022989"/>
    </source>
</evidence>
<keyword evidence="10" id="KW-1185">Reference proteome</keyword>
<dbReference type="AlphaFoldDB" id="K8P8F3"/>
<protein>
    <recommendedName>
        <fullName evidence="8">Probable membrane transporter protein</fullName>
    </recommendedName>
</protein>
<keyword evidence="3" id="KW-0813">Transport</keyword>
<comment type="caution">
    <text evidence="9">The sequence shown here is derived from an EMBL/GenBank/DDBJ whole genome shotgun (WGS) entry which is preliminary data.</text>
</comment>
<feature type="transmembrane region" description="Helical" evidence="8">
    <location>
        <begin position="135"/>
        <end position="155"/>
    </location>
</feature>
<name>K8P8F3_9BRAD</name>
<organism evidence="9 10">
    <name type="scientific">Afipia broomeae ATCC 49717</name>
    <dbReference type="NCBI Taxonomy" id="883078"/>
    <lineage>
        <taxon>Bacteria</taxon>
        <taxon>Pseudomonadati</taxon>
        <taxon>Pseudomonadota</taxon>
        <taxon>Alphaproteobacteria</taxon>
        <taxon>Hyphomicrobiales</taxon>
        <taxon>Nitrobacteraceae</taxon>
        <taxon>Afipia</taxon>
    </lineage>
</organism>
<evidence type="ECO:0000256" key="2">
    <source>
        <dbReference type="ARBA" id="ARBA00009142"/>
    </source>
</evidence>
<sequence>MSSSLSDPILLIVIAAVFLLAGFVKGTIGMGLPTVAMGLLATRMPPAHALAIVIVPAIVTNIWQTFVGPYLRDIVRRLWPLMVGTVLGILSGGGLMTGPYARYGTIVLGVLLVIYAIIGLSRVRFSVPRGNEKWVGGIVGLVTGVISAATGVQVIPSMPFMQAIGMEKDELVQALGVFFTTATVALAFNLTGAGLLNATVAIPGLVAMVTAFAGMYLGQLLRSRMDADTFRRWFLIAMLLLGIYLAGEMVARIHSETAVPATH</sequence>
<evidence type="ECO:0000313" key="10">
    <source>
        <dbReference type="Proteomes" id="UP000001096"/>
    </source>
</evidence>
<gene>
    <name evidence="9" type="ORF">HMPREF9695_03497</name>
</gene>
<feature type="transmembrane region" description="Helical" evidence="8">
    <location>
        <begin position="78"/>
        <end position="97"/>
    </location>
</feature>
<dbReference type="eggNOG" id="COG0730">
    <property type="taxonomic scope" value="Bacteria"/>
</dbReference>
<dbReference type="PANTHER" id="PTHR30269:SF32">
    <property type="entry name" value="MEMBRANE TRANSPORTER PROTEIN-RELATED"/>
    <property type="match status" value="1"/>
</dbReference>
<dbReference type="Pfam" id="PF01925">
    <property type="entry name" value="TauE"/>
    <property type="match status" value="1"/>
</dbReference>
<keyword evidence="4 8" id="KW-1003">Cell membrane</keyword>
<accession>K8P8F3</accession>
<feature type="transmembrane region" description="Helical" evidence="8">
    <location>
        <begin position="230"/>
        <end position="247"/>
    </location>
</feature>
<evidence type="ECO:0000256" key="5">
    <source>
        <dbReference type="ARBA" id="ARBA00022692"/>
    </source>
</evidence>
<dbReference type="InterPro" id="IPR002781">
    <property type="entry name" value="TM_pro_TauE-like"/>
</dbReference>
<dbReference type="RefSeq" id="WP_006022204.1">
    <property type="nucleotide sequence ID" value="NZ_KB375283.1"/>
</dbReference>
<dbReference type="PATRIC" id="fig|883078.3.peg.3616"/>
<evidence type="ECO:0000313" key="9">
    <source>
        <dbReference type="EMBL" id="EKS37079.1"/>
    </source>
</evidence>
<evidence type="ECO:0000256" key="4">
    <source>
        <dbReference type="ARBA" id="ARBA00022475"/>
    </source>
</evidence>
<keyword evidence="5 8" id="KW-0812">Transmembrane</keyword>
<keyword evidence="6 8" id="KW-1133">Transmembrane helix</keyword>
<keyword evidence="7 8" id="KW-0472">Membrane</keyword>
<comment type="similarity">
    <text evidence="2 8">Belongs to the 4-toluene sulfonate uptake permease (TSUP) (TC 2.A.102) family.</text>
</comment>
<dbReference type="Proteomes" id="UP000001096">
    <property type="component" value="Unassembled WGS sequence"/>
</dbReference>